<dbReference type="AlphaFoldDB" id="R7WE58"/>
<dbReference type="InterPro" id="IPR005174">
    <property type="entry name" value="KIB1-4_b-propeller"/>
</dbReference>
<sequence length="767" mass="86387">MAASTERQCQSGWPNLRRGLLRKVLSRLPSLADRVRLRLRAVCRPWRTRATLQPPPRRPLPWLALPGGTVLDFANKNTHRLRIPDDDGGPCYSAGDNMFFLHHNDGRCFVVNGFSGAATPLPELAALLQSHMVNPCDEKKSDKLDRKSYDNMKIKKVVMSSVASLPNHHRVVAVLASNCSKSRVFISTCRSAGEINSCLVMREKSTILDIAFFQGKMYANVHMFQELVAVDLRDGCLDKPTPPGVEPQVKAYTSWIWPPDLLPDMYLKDLFDDPKSDEKVEQYLVESNGKLLMVRRRFLRTGHNKLTCRFQVFEADLRDGPRLGQWKKARSLQGRALFVGTPCSKSFRACDVDGAQGDCIYFLVDHGNPLRHSAVYNMVNKTIMPLIPVSVWRSVKLTWDSQRFPAWHSHQSLTLNVLQHLSKSIARFRLDREHMDIYRLKTGQAAVARTGLGGNGIVGRSSVHGVSGADPADFGEVPTYLPDSARIVSLICYSVLTQMLLNDKLVKLKYHALQASRRFVLNLFPDGYSVVQGMLVFLIGDDPEGKPYTRASRALLSDIEYGCLPKDILHGIPCKCQNGIIVCEVRDYRSFLSSGGDSSEYDFPKLNRIALRLGTECVVNDLSLIADALWTYHEQLISTSIAESTIINSLQPRLNFDHKSCLEKLCNPVKKNHDQQADLAIMKVDHKKQIDFEGNRQKQADILVRRSCEDRSSIEPDVTDGIVDQYHYLLRLFESESPDECFHIATLPTSDQAKKFVDQFILLPPPA</sequence>
<evidence type="ECO:0000259" key="1">
    <source>
        <dbReference type="Pfam" id="PF03478"/>
    </source>
</evidence>
<accession>R7WE58</accession>
<dbReference type="PANTHER" id="PTHR33110">
    <property type="entry name" value="F-BOX/KELCH-REPEAT PROTEIN-RELATED"/>
    <property type="match status" value="1"/>
</dbReference>
<dbReference type="InterPro" id="IPR046468">
    <property type="entry name" value="Spt20-like_SEP"/>
</dbReference>
<dbReference type="PANTHER" id="PTHR33110:SF126">
    <property type="entry name" value="DUF295 DOMAIN-CONTAINING PROTEIN"/>
    <property type="match status" value="1"/>
</dbReference>
<organism evidence="3">
    <name type="scientific">Aegilops tauschii</name>
    <name type="common">Tausch's goatgrass</name>
    <name type="synonym">Aegilops squarrosa</name>
    <dbReference type="NCBI Taxonomy" id="37682"/>
    <lineage>
        <taxon>Eukaryota</taxon>
        <taxon>Viridiplantae</taxon>
        <taxon>Streptophyta</taxon>
        <taxon>Embryophyta</taxon>
        <taxon>Tracheophyta</taxon>
        <taxon>Spermatophyta</taxon>
        <taxon>Magnoliopsida</taxon>
        <taxon>Liliopsida</taxon>
        <taxon>Poales</taxon>
        <taxon>Poaceae</taxon>
        <taxon>BOP clade</taxon>
        <taxon>Pooideae</taxon>
        <taxon>Triticodae</taxon>
        <taxon>Triticeae</taxon>
        <taxon>Triticinae</taxon>
        <taxon>Aegilops</taxon>
    </lineage>
</organism>
<protein>
    <submittedName>
        <fullName evidence="3">Uncharacterized protein</fullName>
    </submittedName>
</protein>
<feature type="domain" description="KIB1-4 beta-propeller" evidence="1">
    <location>
        <begin position="72"/>
        <end position="377"/>
    </location>
</feature>
<proteinExistence type="predicted"/>
<evidence type="ECO:0000259" key="2">
    <source>
        <dbReference type="Pfam" id="PF12090"/>
    </source>
</evidence>
<name>R7WE58_AEGTA</name>
<evidence type="ECO:0000313" key="3">
    <source>
        <dbReference type="EnsemblPlants" id="EMT17509"/>
    </source>
</evidence>
<dbReference type="Pfam" id="PF12090">
    <property type="entry name" value="Spt20_SEP"/>
    <property type="match status" value="1"/>
</dbReference>
<dbReference type="Pfam" id="PF03478">
    <property type="entry name" value="Beta-prop_KIB1-4"/>
    <property type="match status" value="1"/>
</dbReference>
<reference evidence="3" key="1">
    <citation type="submission" date="2015-06" db="UniProtKB">
        <authorList>
            <consortium name="EnsemblPlants"/>
        </authorList>
    </citation>
    <scope>IDENTIFICATION</scope>
</reference>
<dbReference type="EnsemblPlants" id="EMT17509">
    <property type="protein sequence ID" value="EMT17509"/>
    <property type="gene ID" value="F775_03414"/>
</dbReference>
<feature type="domain" description="Spt20-like SEP" evidence="2">
    <location>
        <begin position="519"/>
        <end position="658"/>
    </location>
</feature>